<dbReference type="OrthoDB" id="7567271at2"/>
<evidence type="ECO:0000313" key="3">
    <source>
        <dbReference type="EMBL" id="TXC71051.1"/>
    </source>
</evidence>
<dbReference type="RefSeq" id="WP_147081953.1">
    <property type="nucleotide sequence ID" value="NZ_VOQR01000001.1"/>
</dbReference>
<evidence type="ECO:0000256" key="1">
    <source>
        <dbReference type="SAM" id="MobiDB-lite"/>
    </source>
</evidence>
<sequence>MLKTITSLAALGAAALLAAAPASAAPLSGWYGKFVWEEALGRIGGEGRDGVAIFVTHTLTLGPSAGSTGCRIDAEGYQTDRHWKCTATPEMGTVIIKLFKLRPTDPGRGVSGTRLFRITRGESGLVTRLESYDATSDTSPRSGRLFSRVG</sequence>
<dbReference type="EMBL" id="VOQR01000001">
    <property type="protein sequence ID" value="TXC71051.1"/>
    <property type="molecule type" value="Genomic_DNA"/>
</dbReference>
<dbReference type="Proteomes" id="UP000321250">
    <property type="component" value="Unassembled WGS sequence"/>
</dbReference>
<organism evidence="3 4">
    <name type="scientific">Sphingomonas ginsenosidivorax</name>
    <dbReference type="NCBI Taxonomy" id="862135"/>
    <lineage>
        <taxon>Bacteria</taxon>
        <taxon>Pseudomonadati</taxon>
        <taxon>Pseudomonadota</taxon>
        <taxon>Alphaproteobacteria</taxon>
        <taxon>Sphingomonadales</taxon>
        <taxon>Sphingomonadaceae</taxon>
        <taxon>Sphingomonas</taxon>
    </lineage>
</organism>
<dbReference type="InterPro" id="IPR046033">
    <property type="entry name" value="DUF5991"/>
</dbReference>
<keyword evidence="2" id="KW-0732">Signal</keyword>
<name>A0A5C6UFM7_9SPHN</name>
<feature type="region of interest" description="Disordered" evidence="1">
    <location>
        <begin position="131"/>
        <end position="150"/>
    </location>
</feature>
<reference evidence="3 4" key="1">
    <citation type="journal article" date="2013" name="Antonie Van Leeuwenhoek">
        <title>Sphingomonas ginsenosidivorax sp. nov., with the ability to transform ginsenosides.</title>
        <authorList>
            <person name="Jin X.F."/>
            <person name="Kim J.K."/>
            <person name="Liu Q.M."/>
            <person name="Kang M.S."/>
            <person name="He D."/>
            <person name="Jin F.X."/>
            <person name="Kim S.C."/>
            <person name="Im W.T."/>
        </authorList>
    </citation>
    <scope>NUCLEOTIDE SEQUENCE [LARGE SCALE GENOMIC DNA]</scope>
    <source>
        <strain evidence="3 4">KHI67</strain>
    </source>
</reference>
<dbReference type="Pfam" id="PF19453">
    <property type="entry name" value="DUF5991"/>
    <property type="match status" value="1"/>
</dbReference>
<evidence type="ECO:0008006" key="5">
    <source>
        <dbReference type="Google" id="ProtNLM"/>
    </source>
</evidence>
<dbReference type="AlphaFoldDB" id="A0A5C6UFM7"/>
<proteinExistence type="predicted"/>
<accession>A0A5C6UFM7</accession>
<protein>
    <recommendedName>
        <fullName evidence="5">DUF3617 family protein</fullName>
    </recommendedName>
</protein>
<keyword evidence="4" id="KW-1185">Reference proteome</keyword>
<feature type="signal peptide" evidence="2">
    <location>
        <begin position="1"/>
        <end position="24"/>
    </location>
</feature>
<comment type="caution">
    <text evidence="3">The sequence shown here is derived from an EMBL/GenBank/DDBJ whole genome shotgun (WGS) entry which is preliminary data.</text>
</comment>
<evidence type="ECO:0000313" key="4">
    <source>
        <dbReference type="Proteomes" id="UP000321250"/>
    </source>
</evidence>
<evidence type="ECO:0000256" key="2">
    <source>
        <dbReference type="SAM" id="SignalP"/>
    </source>
</evidence>
<feature type="chain" id="PRO_5023012987" description="DUF3617 family protein" evidence="2">
    <location>
        <begin position="25"/>
        <end position="150"/>
    </location>
</feature>
<gene>
    <name evidence="3" type="ORF">FSB78_08870</name>
</gene>